<keyword evidence="1" id="KW-0732">Signal</keyword>
<evidence type="ECO:0000313" key="3">
    <source>
        <dbReference type="Proteomes" id="UP000051220"/>
    </source>
</evidence>
<evidence type="ECO:0000256" key="1">
    <source>
        <dbReference type="SAM" id="SignalP"/>
    </source>
</evidence>
<feature type="signal peptide" evidence="1">
    <location>
        <begin position="1"/>
        <end position="18"/>
    </location>
</feature>
<dbReference type="EMBL" id="LIDN01000181">
    <property type="protein sequence ID" value="KRP33002.1"/>
    <property type="molecule type" value="Genomic_DNA"/>
</dbReference>
<name>A0A0R2XA87_9BACT</name>
<accession>A0A0R2XA87</accession>
<organism evidence="2 3">
    <name type="scientific">Verrucomicrobia subdivision 6 bacterium BACL9 MAG-120924-bin69</name>
    <dbReference type="NCBI Taxonomy" id="1655635"/>
    <lineage>
        <taxon>Bacteria</taxon>
        <taxon>Pseudomonadati</taxon>
        <taxon>Verrucomicrobiota</taxon>
        <taxon>Verrucomicrobiia</taxon>
        <taxon>Verrucomicrobiales</taxon>
        <taxon>Verrucomicrobia subdivision 6</taxon>
    </lineage>
</organism>
<protein>
    <submittedName>
        <fullName evidence="2">Uncharacterized protein</fullName>
    </submittedName>
</protein>
<dbReference type="InterPro" id="IPR008979">
    <property type="entry name" value="Galactose-bd-like_sf"/>
</dbReference>
<dbReference type="Proteomes" id="UP000051220">
    <property type="component" value="Unassembled WGS sequence"/>
</dbReference>
<proteinExistence type="predicted"/>
<gene>
    <name evidence="2" type="ORF">ABS33_05420</name>
</gene>
<dbReference type="SUPFAM" id="SSF49785">
    <property type="entry name" value="Galactose-binding domain-like"/>
    <property type="match status" value="1"/>
</dbReference>
<dbReference type="Gene3D" id="2.60.120.260">
    <property type="entry name" value="Galactose-binding domain-like"/>
    <property type="match status" value="1"/>
</dbReference>
<comment type="caution">
    <text evidence="2">The sequence shown here is derived from an EMBL/GenBank/DDBJ whole genome shotgun (WGS) entry which is preliminary data.</text>
</comment>
<sequence>MIHRFLLTLLLAISSLHAKREVQPLTQDWKFIRQDVDLYADTKKWETVTTPHTWNAMDGQAGPGEISLTTLKVLPFDPSPEAPFIPRSINPTCTKETGPP</sequence>
<reference evidence="2 3" key="1">
    <citation type="submission" date="2015-10" db="EMBL/GenBank/DDBJ databases">
        <title>Metagenome-Assembled Genomes uncover a global brackish microbiome.</title>
        <authorList>
            <person name="Hugerth L.W."/>
            <person name="Larsson J."/>
            <person name="Alneberg J."/>
            <person name="Lindh M.V."/>
            <person name="Legrand C."/>
            <person name="Pinhassi J."/>
            <person name="Andersson A.F."/>
        </authorList>
    </citation>
    <scope>NUCLEOTIDE SEQUENCE [LARGE SCALE GENOMIC DNA]</scope>
    <source>
        <strain evidence="2">BACL9 MAG-120924-bin69</strain>
    </source>
</reference>
<dbReference type="AlphaFoldDB" id="A0A0R2XA87"/>
<feature type="chain" id="PRO_5006427735" evidence="1">
    <location>
        <begin position="19"/>
        <end position="100"/>
    </location>
</feature>
<evidence type="ECO:0000313" key="2">
    <source>
        <dbReference type="EMBL" id="KRP33002.1"/>
    </source>
</evidence>